<accession>A0A382JJ63</accession>
<proteinExistence type="predicted"/>
<dbReference type="PANTHER" id="PTHR42754:SF1">
    <property type="entry name" value="LIPOPROTEIN"/>
    <property type="match status" value="1"/>
</dbReference>
<name>A0A382JJ63_9ZZZZ</name>
<dbReference type="AlphaFoldDB" id="A0A382JJ63"/>
<protein>
    <recommendedName>
        <fullName evidence="2">Bulb-type lectin domain-containing protein</fullName>
    </recommendedName>
</protein>
<dbReference type="PANTHER" id="PTHR42754">
    <property type="entry name" value="ENDOGLUCANASE"/>
    <property type="match status" value="1"/>
</dbReference>
<sequence length="419" mass="45834">MINRIIYIIVFCSFPVFIYHCSDESSNGSSDNPINGCTDSSSPNYDSTATHDDGSCIYCNIDTTYTKVISGTAGYDIIRSNNCSFVLSGTNGKTMLMKINEVGEEIWSQTYNEINGNHWGTTLHPTADGGYIIGGLTNVIKTDSMGVLEWYYKLPYSNAHYIENIIQTFDGDYVVVGGVNGDPGTGGHNQRGQAFILRLSEGGGVQWVKRYGISNTPMDTFYGVVQADDGGFVTAGSKLHDRNFEFYNHFWVVKMDESGNIDWSHELGGNYWDEAQDIVKLSDDSYVVAGKKSLSKTNINLWIMRISASGSILWQSNHGGGNNDTGTALTITDNEAVAVATGYSRGSSGSSFSYRVWGIDADSGQLLWNKIHGGNQEDKAYGVAEGYDNGFMVIGRSYSFGSERVNWLVKTDSLGRVGN</sequence>
<reference evidence="1" key="1">
    <citation type="submission" date="2018-05" db="EMBL/GenBank/DDBJ databases">
        <authorList>
            <person name="Lanie J.A."/>
            <person name="Ng W.-L."/>
            <person name="Kazmierczak K.M."/>
            <person name="Andrzejewski T.M."/>
            <person name="Davidsen T.M."/>
            <person name="Wayne K.J."/>
            <person name="Tettelin H."/>
            <person name="Glass J.I."/>
            <person name="Rusch D."/>
            <person name="Podicherti R."/>
            <person name="Tsui H.-C.T."/>
            <person name="Winkler M.E."/>
        </authorList>
    </citation>
    <scope>NUCLEOTIDE SEQUENCE</scope>
</reference>
<evidence type="ECO:0008006" key="2">
    <source>
        <dbReference type="Google" id="ProtNLM"/>
    </source>
</evidence>
<organism evidence="1">
    <name type="scientific">marine metagenome</name>
    <dbReference type="NCBI Taxonomy" id="408172"/>
    <lineage>
        <taxon>unclassified sequences</taxon>
        <taxon>metagenomes</taxon>
        <taxon>ecological metagenomes</taxon>
    </lineage>
</organism>
<gene>
    <name evidence="1" type="ORF">METZ01_LOCUS264593</name>
</gene>
<evidence type="ECO:0000313" key="1">
    <source>
        <dbReference type="EMBL" id="SVC11739.1"/>
    </source>
</evidence>
<dbReference type="EMBL" id="UINC01074495">
    <property type="protein sequence ID" value="SVC11739.1"/>
    <property type="molecule type" value="Genomic_DNA"/>
</dbReference>